<accession>A0ABP9RX92</accession>
<feature type="transmembrane region" description="Helical" evidence="8">
    <location>
        <begin position="503"/>
        <end position="536"/>
    </location>
</feature>
<feature type="domain" description="RCK C-terminal" evidence="9">
    <location>
        <begin position="317"/>
        <end position="402"/>
    </location>
</feature>
<feature type="compositionally biased region" description="Basic and acidic residues" evidence="7">
    <location>
        <begin position="311"/>
        <end position="325"/>
    </location>
</feature>
<organism evidence="10 11">
    <name type="scientific">Ferrimonas gelatinilytica</name>
    <dbReference type="NCBI Taxonomy" id="1255257"/>
    <lineage>
        <taxon>Bacteria</taxon>
        <taxon>Pseudomonadati</taxon>
        <taxon>Pseudomonadota</taxon>
        <taxon>Gammaproteobacteria</taxon>
        <taxon>Alteromonadales</taxon>
        <taxon>Ferrimonadaceae</taxon>
        <taxon>Ferrimonas</taxon>
    </lineage>
</organism>
<dbReference type="InterPro" id="IPR004680">
    <property type="entry name" value="Cit_transptr-like_dom"/>
</dbReference>
<evidence type="ECO:0000313" key="10">
    <source>
        <dbReference type="EMBL" id="GAA5187737.1"/>
    </source>
</evidence>
<keyword evidence="11" id="KW-1185">Reference proteome</keyword>
<evidence type="ECO:0000256" key="8">
    <source>
        <dbReference type="SAM" id="Phobius"/>
    </source>
</evidence>
<keyword evidence="6 8" id="KW-0472">Membrane</keyword>
<feature type="transmembrane region" description="Helical" evidence="8">
    <location>
        <begin position="548"/>
        <end position="566"/>
    </location>
</feature>
<dbReference type="InterPro" id="IPR036721">
    <property type="entry name" value="RCK_C_sf"/>
</dbReference>
<gene>
    <name evidence="10" type="ORF">GCM10025772_06040</name>
</gene>
<evidence type="ECO:0000256" key="7">
    <source>
        <dbReference type="SAM" id="MobiDB-lite"/>
    </source>
</evidence>
<dbReference type="PROSITE" id="PS51202">
    <property type="entry name" value="RCK_C"/>
    <property type="match status" value="2"/>
</dbReference>
<evidence type="ECO:0000259" key="9">
    <source>
        <dbReference type="PROSITE" id="PS51202"/>
    </source>
</evidence>
<dbReference type="Proteomes" id="UP001501600">
    <property type="component" value="Unassembled WGS sequence"/>
</dbReference>
<feature type="transmembrane region" description="Helical" evidence="8">
    <location>
        <begin position="133"/>
        <end position="152"/>
    </location>
</feature>
<evidence type="ECO:0000256" key="5">
    <source>
        <dbReference type="ARBA" id="ARBA00022989"/>
    </source>
</evidence>
<feature type="transmembrane region" description="Helical" evidence="8">
    <location>
        <begin position="441"/>
        <end position="457"/>
    </location>
</feature>
<feature type="transmembrane region" description="Helical" evidence="8">
    <location>
        <begin position="90"/>
        <end position="121"/>
    </location>
</feature>
<evidence type="ECO:0000256" key="2">
    <source>
        <dbReference type="ARBA" id="ARBA00022448"/>
    </source>
</evidence>
<evidence type="ECO:0000256" key="4">
    <source>
        <dbReference type="ARBA" id="ARBA00022737"/>
    </source>
</evidence>
<reference evidence="11" key="1">
    <citation type="journal article" date="2019" name="Int. J. Syst. Evol. Microbiol.">
        <title>The Global Catalogue of Microorganisms (GCM) 10K type strain sequencing project: providing services to taxonomists for standard genome sequencing and annotation.</title>
        <authorList>
            <consortium name="The Broad Institute Genomics Platform"/>
            <consortium name="The Broad Institute Genome Sequencing Center for Infectious Disease"/>
            <person name="Wu L."/>
            <person name="Ma J."/>
        </authorList>
    </citation>
    <scope>NUCLEOTIDE SEQUENCE [LARGE SCALE GENOMIC DNA]</scope>
    <source>
        <strain evidence="11">JCM 18720</strain>
    </source>
</reference>
<keyword evidence="4" id="KW-0677">Repeat</keyword>
<comment type="caution">
    <text evidence="10">The sequence shown here is derived from an EMBL/GenBank/DDBJ whole genome shotgun (WGS) entry which is preliminary data.</text>
</comment>
<feature type="region of interest" description="Disordered" evidence="7">
    <location>
        <begin position="292"/>
        <end position="325"/>
    </location>
</feature>
<dbReference type="RefSeq" id="WP_345315567.1">
    <property type="nucleotide sequence ID" value="NZ_BAABLF010000005.1"/>
</dbReference>
<keyword evidence="3 8" id="KW-0812">Transmembrane</keyword>
<dbReference type="Gene3D" id="3.30.70.1450">
    <property type="entry name" value="Regulator of K+ conductance, C-terminal domain"/>
    <property type="match status" value="2"/>
</dbReference>
<dbReference type="EMBL" id="BAABLF010000005">
    <property type="protein sequence ID" value="GAA5187737.1"/>
    <property type="molecule type" value="Genomic_DNA"/>
</dbReference>
<name>A0ABP9RX92_9GAMM</name>
<dbReference type="PANTHER" id="PTHR43652:SF2">
    <property type="entry name" value="BASIC AMINO ACID ANTIPORTER YFCC-RELATED"/>
    <property type="match status" value="1"/>
</dbReference>
<feature type="transmembrane region" description="Helical" evidence="8">
    <location>
        <begin position="28"/>
        <end position="45"/>
    </location>
</feature>
<evidence type="ECO:0000256" key="1">
    <source>
        <dbReference type="ARBA" id="ARBA00004141"/>
    </source>
</evidence>
<feature type="domain" description="RCK C-terminal" evidence="9">
    <location>
        <begin position="205"/>
        <end position="290"/>
    </location>
</feature>
<evidence type="ECO:0000313" key="11">
    <source>
        <dbReference type="Proteomes" id="UP001501600"/>
    </source>
</evidence>
<protein>
    <submittedName>
        <fullName evidence="10">SLC13 family permease</fullName>
    </submittedName>
</protein>
<feature type="transmembrane region" description="Helical" evidence="8">
    <location>
        <begin position="586"/>
        <end position="606"/>
    </location>
</feature>
<keyword evidence="2" id="KW-0813">Transport</keyword>
<dbReference type="Pfam" id="PF03600">
    <property type="entry name" value="CitMHS"/>
    <property type="match status" value="1"/>
</dbReference>
<proteinExistence type="predicted"/>
<dbReference type="InterPro" id="IPR051679">
    <property type="entry name" value="DASS-Related_Transporters"/>
</dbReference>
<keyword evidence="5 8" id="KW-1133">Transmembrane helix</keyword>
<feature type="transmembrane region" description="Helical" evidence="8">
    <location>
        <begin position="172"/>
        <end position="194"/>
    </location>
</feature>
<dbReference type="SUPFAM" id="SSF116726">
    <property type="entry name" value="TrkA C-terminal domain-like"/>
    <property type="match status" value="2"/>
</dbReference>
<evidence type="ECO:0000256" key="6">
    <source>
        <dbReference type="ARBA" id="ARBA00023136"/>
    </source>
</evidence>
<dbReference type="PANTHER" id="PTHR43652">
    <property type="entry name" value="BASIC AMINO ACID ANTIPORTER YFCC-RELATED"/>
    <property type="match status" value="1"/>
</dbReference>
<dbReference type="InterPro" id="IPR006037">
    <property type="entry name" value="RCK_C"/>
</dbReference>
<sequence length="608" mass="65145">MQPQQLGLLVLTALTLIAFLSGRWRHDVVALTALVVGLLTGLIPMAEAFSGISHPAVITVGCVLILSQGLERNGVVTPLLRLLEPGKRPPWLQLLILMVLAAALSAVINNVGALALLMPLALDMARKRSLPPALILMPLSFATILGGMTTLIGTPPNLIVAGYRSETLGLAFGLFDFTPVGVVVALFGLALILITSRWLVPARSGPALQHYQAGDYRFEVRLEPGSELIGTTIYELEQTLEDSDVQLIALVRNQVQILTPLPGRRLQQQDVLLMDADPKALSELLERLPLEMEVTQPESDLPTGETDQSEPESKDEGKASPKEEPNTLLKEWVVVPGSALVGRTARQIGVFRRYGLQLLALSRQGQPTNKRLRLTPFAAGDVLLLQGVEEGFAPFAQRFGLLPLDTGVIPLNSRGRPLLAVAIMASVVLTMLMGWLGAPVAFILGVLAFVLSGILPVRELYQPLDGPILVLLAALFPLAQAMGDSGAAEAITQRLLQPDKLPPAAFLALLMLITMTLSDFMNNAATAAMMCPIALAGAHTMGVNPDSFLMAVAIGASCAFLTPIGHQNNTLILGPAGLHFGDYWRLGLPLELMVIAVGVPMLLWIWPL</sequence>
<evidence type="ECO:0000256" key="3">
    <source>
        <dbReference type="ARBA" id="ARBA00022692"/>
    </source>
</evidence>
<dbReference type="Pfam" id="PF02080">
    <property type="entry name" value="TrkA_C"/>
    <property type="match status" value="2"/>
</dbReference>
<comment type="subcellular location">
    <subcellularLocation>
        <location evidence="1">Membrane</location>
        <topology evidence="1">Multi-pass membrane protein</topology>
    </subcellularLocation>
</comment>